<sequence>MQSRFHSPSMSFFSSILCFFFQIIYCYLYLTKHSVYRNIYGSPKKMLHSLKKCLVRAALVHPQVSFSVLDLESENQLLHTLPSPSPLPLLSNNFGSEISLRLHKVNYSDKELDLSGYLSGPADTCSVKVHINNIVPSYTTDVNSRFVCKGPVHKLINNLASSFCLSSNHQSGEFEFHRGKRQRIQGCPAYLLNLHCPLCSYDLAFEASKTVVEFKDWAFVLSFIEKAVWHIWKQLPACPSLGESHKQTYDTREGISGEDFFTPDAYVPSEMSNKELGFHAHQNLLFHSPFSFSKELPLKDHNSSQRRSFGRLNGKPSGIKFCGHENNFVHQIDYFAKIKTFNLPDIFCVKHDEIISPINLCRERKAFNLQGISGFSHSEIIYSKSKIRPWVSDGNVSAGSHLLSDQITKVDKKDDYLLVSDGERNLTSDSEWNRLKCNLNQNKSQAHTVPFLLCCSRGLDMLEIEHFPAEIIQADSAIYSDRKYLGLEFEERESFSPYDRYLVDTYYSGESSDTPDNNPSKGKLDHMSCLDKTASNKLPTNLMQFPDYHEPYSPERTSVLPRGDNNSIENTFTSQLGYSDEFPGSPKFLSSFFMTDDWPHNVRSEGNYNSFVGLASRQCQTSELVGRFEDNCEDGSREMFSFLDCKDDELCISPVQMVHQNCSSHNIKFEKVACAEINDKSAWLSANFPILKNRSDHSTQAVNLPDRECIDGTPRETFQYCQFSHSFKFNLRSRRSSSAPPFYKHKSKYYTIYDYTKTVKAKDQRGQNSDNDGAFAGLFSIVNMWCNFCKNCFSKRLLLFFSFFETVLNSCFIMMLGSACTLKDLSGPCGTSPPFAKSVSDDPACELLDRTCVDKKASGIEINMVQTNEGSEKDASDLEYSHINMTKWRSGDLYPTSVDSVQANFESPVNFNFVKM</sequence>
<dbReference type="GO" id="GO:0032300">
    <property type="term" value="C:mismatch repair complex"/>
    <property type="evidence" value="ECO:0007669"/>
    <property type="project" value="InterPro"/>
</dbReference>
<dbReference type="InterPro" id="IPR020568">
    <property type="entry name" value="Ribosomal_Su5_D2-typ_SF"/>
</dbReference>
<dbReference type="PANTHER" id="PTHR10073:SF47">
    <property type="entry name" value="DNA MISMATCH REPAIR PROTEIN MLH3"/>
    <property type="match status" value="1"/>
</dbReference>
<evidence type="ECO:0000259" key="2">
    <source>
        <dbReference type="SMART" id="SM01340"/>
    </source>
</evidence>
<dbReference type="SUPFAM" id="SSF54211">
    <property type="entry name" value="Ribosomal protein S5 domain 2-like"/>
    <property type="match status" value="1"/>
</dbReference>
<name>A0A843WLM5_COLES</name>
<reference evidence="3" key="1">
    <citation type="submission" date="2017-07" db="EMBL/GenBank/DDBJ databases">
        <title>Taro Niue Genome Assembly and Annotation.</title>
        <authorList>
            <person name="Atibalentja N."/>
            <person name="Keating K."/>
            <person name="Fields C.J."/>
        </authorList>
    </citation>
    <scope>NUCLEOTIDE SEQUENCE</scope>
    <source>
        <strain evidence="3">Niue_2</strain>
        <tissue evidence="3">Leaf</tissue>
    </source>
</reference>
<protein>
    <recommendedName>
        <fullName evidence="2">DNA mismatch repair protein S5 domain-containing protein</fullName>
    </recommendedName>
</protein>
<dbReference type="InterPro" id="IPR038973">
    <property type="entry name" value="MutL/Mlh/Pms-like"/>
</dbReference>
<dbReference type="GO" id="GO:0030983">
    <property type="term" value="F:mismatched DNA binding"/>
    <property type="evidence" value="ECO:0007669"/>
    <property type="project" value="InterPro"/>
</dbReference>
<organism evidence="3 4">
    <name type="scientific">Colocasia esculenta</name>
    <name type="common">Wild taro</name>
    <name type="synonym">Arum esculentum</name>
    <dbReference type="NCBI Taxonomy" id="4460"/>
    <lineage>
        <taxon>Eukaryota</taxon>
        <taxon>Viridiplantae</taxon>
        <taxon>Streptophyta</taxon>
        <taxon>Embryophyta</taxon>
        <taxon>Tracheophyta</taxon>
        <taxon>Spermatophyta</taxon>
        <taxon>Magnoliopsida</taxon>
        <taxon>Liliopsida</taxon>
        <taxon>Araceae</taxon>
        <taxon>Aroideae</taxon>
        <taxon>Colocasieae</taxon>
        <taxon>Colocasia</taxon>
    </lineage>
</organism>
<keyword evidence="4" id="KW-1185">Reference proteome</keyword>
<dbReference type="InterPro" id="IPR014721">
    <property type="entry name" value="Ribsml_uS5_D2-typ_fold_subgr"/>
</dbReference>
<feature type="transmembrane region" description="Helical" evidence="1">
    <location>
        <begin position="12"/>
        <end position="30"/>
    </location>
</feature>
<dbReference type="OrthoDB" id="429932at2759"/>
<dbReference type="GO" id="GO:0005524">
    <property type="term" value="F:ATP binding"/>
    <property type="evidence" value="ECO:0007669"/>
    <property type="project" value="InterPro"/>
</dbReference>
<dbReference type="InterPro" id="IPR013507">
    <property type="entry name" value="DNA_mismatch_S5_2-like"/>
</dbReference>
<keyword evidence="1" id="KW-1133">Transmembrane helix</keyword>
<proteinExistence type="predicted"/>
<dbReference type="Gene3D" id="3.30.230.10">
    <property type="match status" value="1"/>
</dbReference>
<gene>
    <name evidence="3" type="ORF">Taro_037747</name>
</gene>
<feature type="domain" description="DNA mismatch repair protein S5" evidence="2">
    <location>
        <begin position="90"/>
        <end position="233"/>
    </location>
</feature>
<dbReference type="PANTHER" id="PTHR10073">
    <property type="entry name" value="DNA MISMATCH REPAIR PROTEIN MLH, PMS, MUTL"/>
    <property type="match status" value="1"/>
</dbReference>
<dbReference type="SMART" id="SM01340">
    <property type="entry name" value="DNA_mis_repair"/>
    <property type="match status" value="1"/>
</dbReference>
<feature type="non-terminal residue" evidence="3">
    <location>
        <position position="1"/>
    </location>
</feature>
<dbReference type="GO" id="GO:0016887">
    <property type="term" value="F:ATP hydrolysis activity"/>
    <property type="evidence" value="ECO:0007669"/>
    <property type="project" value="InterPro"/>
</dbReference>
<evidence type="ECO:0000256" key="1">
    <source>
        <dbReference type="SAM" id="Phobius"/>
    </source>
</evidence>
<keyword evidence="1" id="KW-0472">Membrane</keyword>
<evidence type="ECO:0000313" key="3">
    <source>
        <dbReference type="EMBL" id="MQM04944.1"/>
    </source>
</evidence>
<keyword evidence="1" id="KW-0812">Transmembrane</keyword>
<dbReference type="GO" id="GO:0006298">
    <property type="term" value="P:mismatch repair"/>
    <property type="evidence" value="ECO:0007669"/>
    <property type="project" value="InterPro"/>
</dbReference>
<dbReference type="GO" id="GO:0140664">
    <property type="term" value="F:ATP-dependent DNA damage sensor activity"/>
    <property type="evidence" value="ECO:0007669"/>
    <property type="project" value="InterPro"/>
</dbReference>
<dbReference type="Proteomes" id="UP000652761">
    <property type="component" value="Unassembled WGS sequence"/>
</dbReference>
<evidence type="ECO:0000313" key="4">
    <source>
        <dbReference type="Proteomes" id="UP000652761"/>
    </source>
</evidence>
<comment type="caution">
    <text evidence="3">The sequence shown here is derived from an EMBL/GenBank/DDBJ whole genome shotgun (WGS) entry which is preliminary data.</text>
</comment>
<accession>A0A843WLM5</accession>
<dbReference type="EMBL" id="NMUH01003314">
    <property type="protein sequence ID" value="MQM04944.1"/>
    <property type="molecule type" value="Genomic_DNA"/>
</dbReference>
<dbReference type="AlphaFoldDB" id="A0A843WLM5"/>